<evidence type="ECO:0008006" key="4">
    <source>
        <dbReference type="Google" id="ProtNLM"/>
    </source>
</evidence>
<protein>
    <recommendedName>
        <fullName evidence="4">Coiled-coil domain-containing protein 40</fullName>
    </recommendedName>
</protein>
<dbReference type="VEuPathDB" id="VectorBase:SCAU007918"/>
<reference evidence="3" key="1">
    <citation type="submission" date="2015-05" db="EMBL/GenBank/DDBJ databases">
        <authorList>
            <person name="Wilson R.K."/>
            <person name="Warren W.C."/>
            <person name="Olafson P."/>
        </authorList>
    </citation>
    <scope>NUCLEOTIDE SEQUENCE [LARGE SCALE GENOMIC DNA]</scope>
    <source>
        <strain evidence="3">USDA</strain>
    </source>
</reference>
<dbReference type="EnsemblMetazoa" id="SCAU007918-RA">
    <property type="protein sequence ID" value="SCAU007918-PA"/>
    <property type="gene ID" value="SCAU007918"/>
</dbReference>
<dbReference type="PANTHER" id="PTHR16275">
    <property type="entry name" value="COILED-COIL DOMAIN-CONTAINING PROTEIN 40"/>
    <property type="match status" value="1"/>
</dbReference>
<evidence type="ECO:0000313" key="2">
    <source>
        <dbReference type="EnsemblMetazoa" id="SCAU007918-PA"/>
    </source>
</evidence>
<organism evidence="2 3">
    <name type="scientific">Stomoxys calcitrans</name>
    <name type="common">Stable fly</name>
    <name type="synonym">Conops calcitrans</name>
    <dbReference type="NCBI Taxonomy" id="35570"/>
    <lineage>
        <taxon>Eukaryota</taxon>
        <taxon>Metazoa</taxon>
        <taxon>Ecdysozoa</taxon>
        <taxon>Arthropoda</taxon>
        <taxon>Hexapoda</taxon>
        <taxon>Insecta</taxon>
        <taxon>Pterygota</taxon>
        <taxon>Neoptera</taxon>
        <taxon>Endopterygota</taxon>
        <taxon>Diptera</taxon>
        <taxon>Brachycera</taxon>
        <taxon>Muscomorpha</taxon>
        <taxon>Muscoidea</taxon>
        <taxon>Muscidae</taxon>
        <taxon>Stomoxys</taxon>
    </lineage>
</organism>
<reference evidence="2" key="2">
    <citation type="submission" date="2020-05" db="UniProtKB">
        <authorList>
            <consortium name="EnsemblMetazoa"/>
        </authorList>
    </citation>
    <scope>IDENTIFICATION</scope>
    <source>
        <strain evidence="2">USDA</strain>
    </source>
</reference>
<dbReference type="PANTHER" id="PTHR16275:SF8">
    <property type="entry name" value="COILED-COIL DOMAIN-CONTAINING PROTEIN 40"/>
    <property type="match status" value="1"/>
</dbReference>
<keyword evidence="1" id="KW-0175">Coiled coil</keyword>
<evidence type="ECO:0000256" key="1">
    <source>
        <dbReference type="SAM" id="Coils"/>
    </source>
</evidence>
<dbReference type="AlphaFoldDB" id="A0A1I8PGW9"/>
<accession>A0A1I8PGW9</accession>
<dbReference type="InterPro" id="IPR037386">
    <property type="entry name" value="CCDC40"/>
</dbReference>
<sequence length="916" mass="108510">MLKMSENKEQSLLEENDEKVLAVFEDDSDPSVSCDVDIIPPNEATNPLDVPLALLPPDHPLLQKFQQSLKEYLLRTRDKLINEIEEIKYSTKQKEQEREEQGAILYDMQEDIMRQNKQLETFEEQIQDHLQKRHVEEESVRKLKEEYEEKSQMSKQQKTKYNKRMAELENMQELEKNISRWADDVEDEVKNAKRVVSRDAQLQQELSEEKKKSDLLSYHLDVEVKRSEKELEIVQNEVKDMEEVLNVLGMSVSNANADLEALESEHKRLSQAWSEVIVAISLRDRILYQVQEAMNKEKESIKLSTAGMQAIRKQIQKELQLNEKLEIFKNRLSDDFMVLRRQCKSQSDILADLEQKLTEVPIMLEQTEKDLKDAKMEGNNLQTEIHRIQLKIDKEYNKKYETEENILKLAQEQLINDKASEYRLKLLNNSQEERRSMELDLTQAQNQLAETLLEMERHKANNFRKSQENERLNDKLLSLERKSDLLNMELKQLGTQIEIKIKRMDKLNNQLDELLRSNEGQEISPTEVKIKHLEKTVHEKDQQLRDYQKYWIMFQNHYVNLSQKRSAQMSQIQITRKQLSIIKQKSLKLDQELEQSEVNTKELNRDIQIYQSKLELLNARVAKKRQHHELVENECEQEHAELVEKLKDNEMRVLELEESINELQIEIEHYKDEVLDKHRESLSWETKYKLIEETLRWRREEGALDSELGTMRTEIHRMQIRHQQLKRAQEKLIQDLDHCVMHREHISVTASSKQTMEQSKPTAARQSNTSIKYKINDLRNKLKQIQSEITLISDQQSKQATKEYQCIEEDIKRLRSHIEQETAEDNKIRCEIEAGMLQKHENLENIIRKQNRAKSYRRLNAAAQPLKLPRSEASILAQMQKQLEMNDHLIDAIQSLSSDHPEKQSFFSKLLHVLKT</sequence>
<dbReference type="EnsemblMetazoa" id="SCAU007918-RB">
    <property type="protein sequence ID" value="SCAU007918-PB"/>
    <property type="gene ID" value="SCAU007918"/>
</dbReference>
<proteinExistence type="predicted"/>
<evidence type="ECO:0000313" key="3">
    <source>
        <dbReference type="Proteomes" id="UP000095300"/>
    </source>
</evidence>
<feature type="coiled-coil region" evidence="1">
    <location>
        <begin position="593"/>
        <end position="680"/>
    </location>
</feature>
<feature type="coiled-coil region" evidence="1">
    <location>
        <begin position="768"/>
        <end position="824"/>
    </location>
</feature>
<feature type="coiled-coil region" evidence="1">
    <location>
        <begin position="77"/>
        <end position="191"/>
    </location>
</feature>
<dbReference type="KEGG" id="scac:106088596"/>
<name>A0A1I8PGW9_STOCA</name>
<feature type="coiled-coil region" evidence="1">
    <location>
        <begin position="364"/>
        <end position="524"/>
    </location>
</feature>
<dbReference type="GO" id="GO:0005737">
    <property type="term" value="C:cytoplasm"/>
    <property type="evidence" value="ECO:0007669"/>
    <property type="project" value="TreeGrafter"/>
</dbReference>
<gene>
    <name evidence="2" type="primary">106088596</name>
</gene>
<keyword evidence="3" id="KW-1185">Reference proteome</keyword>
<dbReference type="STRING" id="35570.A0A1I8PGW9"/>
<dbReference type="Proteomes" id="UP000095300">
    <property type="component" value="Unassembled WGS sequence"/>
</dbReference>
<dbReference type="GO" id="GO:0035082">
    <property type="term" value="P:axoneme assembly"/>
    <property type="evidence" value="ECO:0007669"/>
    <property type="project" value="InterPro"/>
</dbReference>
<feature type="coiled-coil region" evidence="1">
    <location>
        <begin position="224"/>
        <end position="272"/>
    </location>
</feature>
<dbReference type="OrthoDB" id="188741at2759"/>